<name>A0A1L9TIQ1_9EURO</name>
<feature type="compositionally biased region" description="Polar residues" evidence="1">
    <location>
        <begin position="518"/>
        <end position="530"/>
    </location>
</feature>
<feature type="compositionally biased region" description="Polar residues" evidence="1">
    <location>
        <begin position="36"/>
        <end position="58"/>
    </location>
</feature>
<dbReference type="EMBL" id="KV878585">
    <property type="protein sequence ID" value="OJJ59308.1"/>
    <property type="molecule type" value="Genomic_DNA"/>
</dbReference>
<feature type="region of interest" description="Disordered" evidence="1">
    <location>
        <begin position="1"/>
        <end position="179"/>
    </location>
</feature>
<evidence type="ECO:0000313" key="2">
    <source>
        <dbReference type="EMBL" id="OJJ59308.1"/>
    </source>
</evidence>
<dbReference type="Proteomes" id="UP000184356">
    <property type="component" value="Unassembled WGS sequence"/>
</dbReference>
<protein>
    <submittedName>
        <fullName evidence="2">Uncharacterized protein</fullName>
    </submittedName>
</protein>
<accession>A0A1L9TIQ1</accession>
<feature type="region of interest" description="Disordered" evidence="1">
    <location>
        <begin position="720"/>
        <end position="765"/>
    </location>
</feature>
<dbReference type="STRING" id="1036612.A0A1L9TIQ1"/>
<evidence type="ECO:0000256" key="1">
    <source>
        <dbReference type="SAM" id="MobiDB-lite"/>
    </source>
</evidence>
<feature type="compositionally biased region" description="Polar residues" evidence="1">
    <location>
        <begin position="105"/>
        <end position="122"/>
    </location>
</feature>
<dbReference type="RefSeq" id="XP_040703114.1">
    <property type="nucleotide sequence ID" value="XM_040851490.1"/>
</dbReference>
<gene>
    <name evidence="2" type="ORF">ASPSYDRAFT_852158</name>
</gene>
<sequence length="765" mass="83878">MGSSFSLQSKDKRRRSNRLSKPPQNQASPVCPDPLSSRQLDQALSLPSTPTLWQNPWTGVSVPISPKDPKDAVSPNPRSHSVSSTPVRRATTWNPNGRPIAGRNAHSSADIWSQSAASSGQDPNRRGSVYERTSFHPSEIATFQPTTLQSNPQSPLMGQPKRSYSVHSPPQNPRNGVQRRTLDKFTSINSHSRVDNQDSLPIRRRSLLIRPGVATRKATKGIPPKFFSGQCQNGIAPSAPHTTPFTPTEPAFIAREGIIYNDFEPLSQLRPPTPSDFGYTHLGALKLGSLRVVNGSASPCPSDRTRLGHTSGPTPEAISETMKSTDLLNSVEKDSCMSRQTSSDGLELYVKNCPPVFNNGGDPDHVMDDLPWEVGKDGVAMTGCQVTSGRNDVPATTLNIPPAPAARHGLDFPISPFSFDESPTSDIPYRRAVFREAEDEGIYISEKDRVSTSVSEKVPERHLSYSSHASSHRKMDSGYSSATSHRTSIDSHASLRRSPGFRKFALGDSNRDIESRDANTPSKTDIQNPVNHHPMLQDKLSCRPDFCERPMSVSRIQRDQPQIQVNGRMRGLSLPLPKASIDAVRLPLYCAHNLESTTSSMLPPTILGSCDPGIGQVDKSFCWTCRLGGASYPYFTLPTSQIGRFSQNGADQGASFGRHSANHLDMHDGHHCPTHRYRTRSEHGSQRKSIAAIATRQHQRHGGGVNSDIWLPVARNNFLSSPAAKQPNNEYATEPPRGRARSRTVAHQYPGLSGQQSSYFADFHA</sequence>
<dbReference type="VEuPathDB" id="FungiDB:ASPSYDRAFT_852158"/>
<dbReference type="GeneID" id="63767563"/>
<feature type="compositionally biased region" description="Polar residues" evidence="1">
    <location>
        <begin position="76"/>
        <end position="95"/>
    </location>
</feature>
<reference evidence="3" key="1">
    <citation type="journal article" date="2017" name="Genome Biol.">
        <title>Comparative genomics reveals high biological diversity and specific adaptations in the industrially and medically important fungal genus Aspergillus.</title>
        <authorList>
            <person name="de Vries R.P."/>
            <person name="Riley R."/>
            <person name="Wiebenga A."/>
            <person name="Aguilar-Osorio G."/>
            <person name="Amillis S."/>
            <person name="Uchima C.A."/>
            <person name="Anderluh G."/>
            <person name="Asadollahi M."/>
            <person name="Askin M."/>
            <person name="Barry K."/>
            <person name="Battaglia E."/>
            <person name="Bayram O."/>
            <person name="Benocci T."/>
            <person name="Braus-Stromeyer S.A."/>
            <person name="Caldana C."/>
            <person name="Canovas D."/>
            <person name="Cerqueira G.C."/>
            <person name="Chen F."/>
            <person name="Chen W."/>
            <person name="Choi C."/>
            <person name="Clum A."/>
            <person name="Dos Santos R.A."/>
            <person name="Damasio A.R."/>
            <person name="Diallinas G."/>
            <person name="Emri T."/>
            <person name="Fekete E."/>
            <person name="Flipphi M."/>
            <person name="Freyberg S."/>
            <person name="Gallo A."/>
            <person name="Gournas C."/>
            <person name="Habgood R."/>
            <person name="Hainaut M."/>
            <person name="Harispe M.L."/>
            <person name="Henrissat B."/>
            <person name="Hilden K.S."/>
            <person name="Hope R."/>
            <person name="Hossain A."/>
            <person name="Karabika E."/>
            <person name="Karaffa L."/>
            <person name="Karanyi Z."/>
            <person name="Krasevec N."/>
            <person name="Kuo A."/>
            <person name="Kusch H."/>
            <person name="LaButti K."/>
            <person name="Lagendijk E.L."/>
            <person name="Lapidus A."/>
            <person name="Levasseur A."/>
            <person name="Lindquist E."/>
            <person name="Lipzen A."/>
            <person name="Logrieco A.F."/>
            <person name="MacCabe A."/>
            <person name="Maekelae M.R."/>
            <person name="Malavazi I."/>
            <person name="Melin P."/>
            <person name="Meyer V."/>
            <person name="Mielnichuk N."/>
            <person name="Miskei M."/>
            <person name="Molnar A.P."/>
            <person name="Mule G."/>
            <person name="Ngan C.Y."/>
            <person name="Orejas M."/>
            <person name="Orosz E."/>
            <person name="Ouedraogo J.P."/>
            <person name="Overkamp K.M."/>
            <person name="Park H.-S."/>
            <person name="Perrone G."/>
            <person name="Piumi F."/>
            <person name="Punt P.J."/>
            <person name="Ram A.F."/>
            <person name="Ramon A."/>
            <person name="Rauscher S."/>
            <person name="Record E."/>
            <person name="Riano-Pachon D.M."/>
            <person name="Robert V."/>
            <person name="Roehrig J."/>
            <person name="Ruller R."/>
            <person name="Salamov A."/>
            <person name="Salih N.S."/>
            <person name="Samson R.A."/>
            <person name="Sandor E."/>
            <person name="Sanguinetti M."/>
            <person name="Schuetze T."/>
            <person name="Sepcic K."/>
            <person name="Shelest E."/>
            <person name="Sherlock G."/>
            <person name="Sophianopoulou V."/>
            <person name="Squina F.M."/>
            <person name="Sun H."/>
            <person name="Susca A."/>
            <person name="Todd R.B."/>
            <person name="Tsang A."/>
            <person name="Unkles S.E."/>
            <person name="van de Wiele N."/>
            <person name="van Rossen-Uffink D."/>
            <person name="Oliveira J.V."/>
            <person name="Vesth T.C."/>
            <person name="Visser J."/>
            <person name="Yu J.-H."/>
            <person name="Zhou M."/>
            <person name="Andersen M.R."/>
            <person name="Archer D.B."/>
            <person name="Baker S.E."/>
            <person name="Benoit I."/>
            <person name="Brakhage A.A."/>
            <person name="Braus G.H."/>
            <person name="Fischer R."/>
            <person name="Frisvad J.C."/>
            <person name="Goldman G.H."/>
            <person name="Houbraken J."/>
            <person name="Oakley B."/>
            <person name="Pocsi I."/>
            <person name="Scazzocchio C."/>
            <person name="Seiboth B."/>
            <person name="vanKuyk P.A."/>
            <person name="Wortman J."/>
            <person name="Dyer P.S."/>
            <person name="Grigoriev I.V."/>
        </authorList>
    </citation>
    <scope>NUCLEOTIDE SEQUENCE [LARGE SCALE GENOMIC DNA]</scope>
    <source>
        <strain evidence="3">CBS 593.65</strain>
    </source>
</reference>
<organism evidence="2 3">
    <name type="scientific">Aspergillus sydowii CBS 593.65</name>
    <dbReference type="NCBI Taxonomy" id="1036612"/>
    <lineage>
        <taxon>Eukaryota</taxon>
        <taxon>Fungi</taxon>
        <taxon>Dikarya</taxon>
        <taxon>Ascomycota</taxon>
        <taxon>Pezizomycotina</taxon>
        <taxon>Eurotiomycetes</taxon>
        <taxon>Eurotiomycetidae</taxon>
        <taxon>Eurotiales</taxon>
        <taxon>Aspergillaceae</taxon>
        <taxon>Aspergillus</taxon>
        <taxon>Aspergillus subgen. Nidulantes</taxon>
    </lineage>
</organism>
<feature type="region of interest" description="Disordered" evidence="1">
    <location>
        <begin position="296"/>
        <end position="318"/>
    </location>
</feature>
<evidence type="ECO:0000313" key="3">
    <source>
        <dbReference type="Proteomes" id="UP000184356"/>
    </source>
</evidence>
<proteinExistence type="predicted"/>
<feature type="compositionally biased region" description="Polar residues" evidence="1">
    <location>
        <begin position="141"/>
        <end position="156"/>
    </location>
</feature>
<feature type="region of interest" description="Disordered" evidence="1">
    <location>
        <begin position="448"/>
        <end position="535"/>
    </location>
</feature>
<keyword evidence="3" id="KW-1185">Reference proteome</keyword>
<dbReference type="OrthoDB" id="5341904at2759"/>
<feature type="compositionally biased region" description="Polar residues" evidence="1">
    <location>
        <begin position="165"/>
        <end position="175"/>
    </location>
</feature>
<dbReference type="AlphaFoldDB" id="A0A1L9TIQ1"/>